<dbReference type="PROSITE" id="PS51795">
    <property type="entry name" value="ZF_FLZ"/>
    <property type="match status" value="1"/>
</dbReference>
<keyword evidence="5" id="KW-0862">Zinc</keyword>
<comment type="caution">
    <text evidence="8">The sequence shown here is derived from an EMBL/GenBank/DDBJ whole genome shotgun (WGS) entry which is preliminary data.</text>
</comment>
<dbReference type="Pfam" id="PF04570">
    <property type="entry name" value="zf-FLZ"/>
    <property type="match status" value="1"/>
</dbReference>
<reference evidence="8 9" key="1">
    <citation type="journal article" date="2021" name="Commun. Biol.">
        <title>The genome of Shorea leprosula (Dipterocarpaceae) highlights the ecological relevance of drought in aseasonal tropical rainforests.</title>
        <authorList>
            <person name="Ng K.K.S."/>
            <person name="Kobayashi M.J."/>
            <person name="Fawcett J.A."/>
            <person name="Hatakeyama M."/>
            <person name="Paape T."/>
            <person name="Ng C.H."/>
            <person name="Ang C.C."/>
            <person name="Tnah L.H."/>
            <person name="Lee C.T."/>
            <person name="Nishiyama T."/>
            <person name="Sese J."/>
            <person name="O'Brien M.J."/>
            <person name="Copetti D."/>
            <person name="Mohd Noor M.I."/>
            <person name="Ong R.C."/>
            <person name="Putra M."/>
            <person name="Sireger I.Z."/>
            <person name="Indrioko S."/>
            <person name="Kosugi Y."/>
            <person name="Izuno A."/>
            <person name="Isagi Y."/>
            <person name="Lee S.L."/>
            <person name="Shimizu K.K."/>
        </authorList>
    </citation>
    <scope>NUCLEOTIDE SEQUENCE [LARGE SCALE GENOMIC DNA]</scope>
    <source>
        <strain evidence="8">214</strain>
    </source>
</reference>
<evidence type="ECO:0000256" key="3">
    <source>
        <dbReference type="ARBA" id="ARBA00022490"/>
    </source>
</evidence>
<evidence type="ECO:0000259" key="7">
    <source>
        <dbReference type="PROSITE" id="PS51795"/>
    </source>
</evidence>
<evidence type="ECO:0000256" key="4">
    <source>
        <dbReference type="ARBA" id="ARBA00022723"/>
    </source>
</evidence>
<proteinExistence type="inferred from homology"/>
<accession>A0AAV5MJ22</accession>
<dbReference type="PANTHER" id="PTHR33059">
    <property type="entry name" value="FCS-LIKE ZINC FINGER 5"/>
    <property type="match status" value="1"/>
</dbReference>
<dbReference type="GO" id="GO:0005737">
    <property type="term" value="C:cytoplasm"/>
    <property type="evidence" value="ECO:0007669"/>
    <property type="project" value="UniProtKB-SubCell"/>
</dbReference>
<comment type="subcellular location">
    <subcellularLocation>
        <location evidence="1">Cytoplasm</location>
    </subcellularLocation>
</comment>
<feature type="domain" description="FLZ-type" evidence="7">
    <location>
        <begin position="54"/>
        <end position="98"/>
    </location>
</feature>
<dbReference type="EMBL" id="BPVZ01000262">
    <property type="protein sequence ID" value="GKV48577.1"/>
    <property type="molecule type" value="Genomic_DNA"/>
</dbReference>
<organism evidence="8 9">
    <name type="scientific">Rubroshorea leprosula</name>
    <dbReference type="NCBI Taxonomy" id="152421"/>
    <lineage>
        <taxon>Eukaryota</taxon>
        <taxon>Viridiplantae</taxon>
        <taxon>Streptophyta</taxon>
        <taxon>Embryophyta</taxon>
        <taxon>Tracheophyta</taxon>
        <taxon>Spermatophyta</taxon>
        <taxon>Magnoliopsida</taxon>
        <taxon>eudicotyledons</taxon>
        <taxon>Gunneridae</taxon>
        <taxon>Pentapetalae</taxon>
        <taxon>rosids</taxon>
        <taxon>malvids</taxon>
        <taxon>Malvales</taxon>
        <taxon>Dipterocarpaceae</taxon>
        <taxon>Rubroshorea</taxon>
    </lineage>
</organism>
<dbReference type="PANTHER" id="PTHR33059:SF4">
    <property type="entry name" value="FCS-LIKE ZINC FINGER 5"/>
    <property type="match status" value="1"/>
</dbReference>
<sequence length="131" mass="14820">MKRLRIPSDDFVHNPQTPPSINSAVSLFSTESEVYIPKGLSAVPEAATENGTENFLERCFLCKKRLNHNNEVYMYGIFQAFCTPECRVKQIDIDSKMKEVYNQSGGAIGSSLTEEVHGLHFIDWSALRFTE</sequence>
<gene>
    <name evidence="8" type="ORF">SLEP1_g55377</name>
</gene>
<evidence type="ECO:0000256" key="5">
    <source>
        <dbReference type="ARBA" id="ARBA00022771"/>
    </source>
</evidence>
<dbReference type="AlphaFoldDB" id="A0AAV5MJ22"/>
<keyword evidence="3" id="KW-0963">Cytoplasm</keyword>
<dbReference type="Proteomes" id="UP001054252">
    <property type="component" value="Unassembled WGS sequence"/>
</dbReference>
<evidence type="ECO:0000256" key="1">
    <source>
        <dbReference type="ARBA" id="ARBA00004496"/>
    </source>
</evidence>
<keyword evidence="9" id="KW-1185">Reference proteome</keyword>
<comment type="similarity">
    <text evidence="2">Belongs to the FLZ family.</text>
</comment>
<protein>
    <recommendedName>
        <fullName evidence="7">FLZ-type domain-containing protein</fullName>
    </recommendedName>
</protein>
<dbReference type="InterPro" id="IPR007650">
    <property type="entry name" value="Zf-FLZ_dom"/>
</dbReference>
<keyword evidence="5" id="KW-0863">Zinc-finger</keyword>
<name>A0AAV5MJ22_9ROSI</name>
<evidence type="ECO:0000256" key="6">
    <source>
        <dbReference type="PROSITE-ProRule" id="PRU01131"/>
    </source>
</evidence>
<keyword evidence="4" id="KW-0479">Metal-binding</keyword>
<feature type="zinc finger region" description="FLZ-type" evidence="6">
    <location>
        <begin position="54"/>
        <end position="98"/>
    </location>
</feature>
<evidence type="ECO:0000256" key="2">
    <source>
        <dbReference type="ARBA" id="ARBA00009374"/>
    </source>
</evidence>
<evidence type="ECO:0000313" key="9">
    <source>
        <dbReference type="Proteomes" id="UP001054252"/>
    </source>
</evidence>
<evidence type="ECO:0000313" key="8">
    <source>
        <dbReference type="EMBL" id="GKV48577.1"/>
    </source>
</evidence>
<dbReference type="GO" id="GO:0008270">
    <property type="term" value="F:zinc ion binding"/>
    <property type="evidence" value="ECO:0007669"/>
    <property type="project" value="UniProtKB-KW"/>
</dbReference>